<protein>
    <submittedName>
        <fullName evidence="3">Uncharacterized protein</fullName>
    </submittedName>
</protein>
<dbReference type="AlphaFoldDB" id="I8UEZ6"/>
<sequence length="141" mass="15421">MKHFIKIALLPISLIGSCFSYANQISVDFLINELKIAHSEYLNGSIDSGLYALESLARLLESDKSATLMAETGPNNLAFTYIRIGVLHERAGNKRDADTYFNKALSLYQGERTDITQLKEAVVKLDLVPLSLSGSPLGQGS</sequence>
<keyword evidence="2" id="KW-0732">Signal</keyword>
<dbReference type="STRING" id="1195246.AGRI_01900"/>
<feature type="repeat" description="TPR" evidence="1">
    <location>
        <begin position="78"/>
        <end position="111"/>
    </location>
</feature>
<evidence type="ECO:0000256" key="2">
    <source>
        <dbReference type="SAM" id="SignalP"/>
    </source>
</evidence>
<proteinExistence type="predicted"/>
<keyword evidence="4" id="KW-1185">Reference proteome</keyword>
<evidence type="ECO:0000313" key="3">
    <source>
        <dbReference type="EMBL" id="EIW90583.1"/>
    </source>
</evidence>
<feature type="signal peptide" evidence="2">
    <location>
        <begin position="1"/>
        <end position="22"/>
    </location>
</feature>
<evidence type="ECO:0000313" key="4">
    <source>
        <dbReference type="Proteomes" id="UP000035062"/>
    </source>
</evidence>
<dbReference type="EMBL" id="AKKU01000001">
    <property type="protein sequence ID" value="EIW90583.1"/>
    <property type="molecule type" value="Genomic_DNA"/>
</dbReference>
<comment type="caution">
    <text evidence="3">The sequence shown here is derived from an EMBL/GenBank/DDBJ whole genome shotgun (WGS) entry which is preliminary data.</text>
</comment>
<keyword evidence="1" id="KW-0802">TPR repeat</keyword>
<name>I8UEZ6_9ALTE</name>
<feature type="chain" id="PRO_5003715403" evidence="2">
    <location>
        <begin position="23"/>
        <end position="141"/>
    </location>
</feature>
<organism evidence="3 4">
    <name type="scientific">Alishewanella agri BL06</name>
    <dbReference type="NCBI Taxonomy" id="1195246"/>
    <lineage>
        <taxon>Bacteria</taxon>
        <taxon>Pseudomonadati</taxon>
        <taxon>Pseudomonadota</taxon>
        <taxon>Gammaproteobacteria</taxon>
        <taxon>Alteromonadales</taxon>
        <taxon>Alteromonadaceae</taxon>
        <taxon>Alishewanella</taxon>
    </lineage>
</organism>
<evidence type="ECO:0000256" key="1">
    <source>
        <dbReference type="PROSITE-ProRule" id="PRU00339"/>
    </source>
</evidence>
<dbReference type="PROSITE" id="PS51257">
    <property type="entry name" value="PROKAR_LIPOPROTEIN"/>
    <property type="match status" value="1"/>
</dbReference>
<accession>I8UEZ6</accession>
<dbReference type="SUPFAM" id="SSF48452">
    <property type="entry name" value="TPR-like"/>
    <property type="match status" value="1"/>
</dbReference>
<dbReference type="PROSITE" id="PS50005">
    <property type="entry name" value="TPR"/>
    <property type="match status" value="1"/>
</dbReference>
<dbReference type="InterPro" id="IPR011990">
    <property type="entry name" value="TPR-like_helical_dom_sf"/>
</dbReference>
<dbReference type="eggNOG" id="ENOG502ZIRR">
    <property type="taxonomic scope" value="Bacteria"/>
</dbReference>
<dbReference type="InterPro" id="IPR019734">
    <property type="entry name" value="TPR_rpt"/>
</dbReference>
<dbReference type="Proteomes" id="UP000035062">
    <property type="component" value="Unassembled WGS sequence"/>
</dbReference>
<dbReference type="RefSeq" id="WP_008983343.1">
    <property type="nucleotide sequence ID" value="NZ_AKKU01000001.1"/>
</dbReference>
<reference evidence="3 4" key="1">
    <citation type="journal article" date="2012" name="J. Bacteriol.">
        <title>Genome Sequence of Pectin-Degrading Alishewanella agri, Isolated from Landfill Soil.</title>
        <authorList>
            <person name="Kim J."/>
            <person name="Jung J."/>
            <person name="Sung J.S."/>
            <person name="Chun J."/>
            <person name="Park W."/>
        </authorList>
    </citation>
    <scope>NUCLEOTIDE SEQUENCE [LARGE SCALE GENOMIC DNA]</scope>
    <source>
        <strain evidence="3 4">BL06</strain>
    </source>
</reference>
<gene>
    <name evidence="3" type="ORF">AGRI_01900</name>
</gene>